<name>A0A1T4V2H8_9GAMM</name>
<dbReference type="InterPro" id="IPR012334">
    <property type="entry name" value="Pectin_lyas_fold"/>
</dbReference>
<dbReference type="Pfam" id="PF13332">
    <property type="entry name" value="Fil_haemagg_2"/>
    <property type="match status" value="4"/>
</dbReference>
<keyword evidence="2" id="KW-0732">Signal</keyword>
<dbReference type="OrthoDB" id="2664633at2"/>
<feature type="compositionally biased region" description="Polar residues" evidence="1">
    <location>
        <begin position="793"/>
        <end position="805"/>
    </location>
</feature>
<dbReference type="InterPro" id="IPR008638">
    <property type="entry name" value="FhaB/CdiA-like_TPS"/>
</dbReference>
<evidence type="ECO:0000313" key="4">
    <source>
        <dbReference type="EMBL" id="SKA59173.1"/>
    </source>
</evidence>
<dbReference type="NCBIfam" id="TIGR01901">
    <property type="entry name" value="adhes_NPXG"/>
    <property type="match status" value="1"/>
</dbReference>
<evidence type="ECO:0000256" key="1">
    <source>
        <dbReference type="SAM" id="MobiDB-lite"/>
    </source>
</evidence>
<dbReference type="EMBL" id="FUXU01000044">
    <property type="protein sequence ID" value="SKA59173.1"/>
    <property type="molecule type" value="Genomic_DNA"/>
</dbReference>
<dbReference type="Gene3D" id="2.160.20.10">
    <property type="entry name" value="Single-stranded right-handed beta-helix, Pectin lyase-like"/>
    <property type="match status" value="1"/>
</dbReference>
<organism evidence="4 5">
    <name type="scientific">Enterovibrio nigricans DSM 22720</name>
    <dbReference type="NCBI Taxonomy" id="1121868"/>
    <lineage>
        <taxon>Bacteria</taxon>
        <taxon>Pseudomonadati</taxon>
        <taxon>Pseudomonadota</taxon>
        <taxon>Gammaproteobacteria</taxon>
        <taxon>Vibrionales</taxon>
        <taxon>Vibrionaceae</taxon>
        <taxon>Enterovibrio</taxon>
    </lineage>
</organism>
<gene>
    <name evidence="4" type="ORF">SAMN02745132_03087</name>
</gene>
<dbReference type="SUPFAM" id="SSF51126">
    <property type="entry name" value="Pectin lyase-like"/>
    <property type="match status" value="1"/>
</dbReference>
<feature type="chain" id="PRO_5012639949" evidence="2">
    <location>
        <begin position="40"/>
        <end position="1759"/>
    </location>
</feature>
<evidence type="ECO:0000313" key="5">
    <source>
        <dbReference type="Proteomes" id="UP000190162"/>
    </source>
</evidence>
<feature type="domain" description="Filamentous haemagglutinin FhaB/tRNA nuclease CdiA-like TPS" evidence="3">
    <location>
        <begin position="57"/>
        <end position="177"/>
    </location>
</feature>
<evidence type="ECO:0000259" key="3">
    <source>
        <dbReference type="SMART" id="SM00912"/>
    </source>
</evidence>
<protein>
    <submittedName>
        <fullName evidence="4">Filamentous hemagglutinin family N-terminal domain-containing protein</fullName>
    </submittedName>
</protein>
<dbReference type="InterPro" id="IPR025157">
    <property type="entry name" value="Hemagglutinin_rpt"/>
</dbReference>
<proteinExistence type="predicted"/>
<dbReference type="GO" id="GO:0003824">
    <property type="term" value="F:catalytic activity"/>
    <property type="evidence" value="ECO:0007669"/>
    <property type="project" value="UniProtKB-ARBA"/>
</dbReference>
<dbReference type="Proteomes" id="UP000190162">
    <property type="component" value="Unassembled WGS sequence"/>
</dbReference>
<dbReference type="Pfam" id="PF05860">
    <property type="entry name" value="TPS"/>
    <property type="match status" value="1"/>
</dbReference>
<feature type="signal peptide" evidence="2">
    <location>
        <begin position="1"/>
        <end position="39"/>
    </location>
</feature>
<reference evidence="5" key="1">
    <citation type="submission" date="2017-02" db="EMBL/GenBank/DDBJ databases">
        <authorList>
            <person name="Varghese N."/>
            <person name="Submissions S."/>
        </authorList>
    </citation>
    <scope>NUCLEOTIDE SEQUENCE [LARGE SCALE GENOMIC DNA]</scope>
    <source>
        <strain evidence="5">DSM 22720</strain>
    </source>
</reference>
<keyword evidence="5" id="KW-1185">Reference proteome</keyword>
<dbReference type="InterPro" id="IPR011050">
    <property type="entry name" value="Pectin_lyase_fold/virulence"/>
</dbReference>
<accession>A0A1T4V2H8</accession>
<sequence length="1759" mass="184832">MKHGKACDNARKFTKSQLAKSVSLALFTASVGMSSACYAEALSIVPETGSVSVEKAASGALVVDIAAPNYTGLSHNKFYEYNVEELGVVLNNSTRSGTSQLAGELEKNVNFSTLEANTILAEVVGENESELIGQQEIFGRKADFVLANPNGIEVNGVAFLNTNDVTLAVGSPLVSSGGYYAGVSTRSAEEDATLDVDGEVTGARNIALFSPKVMVKDGANIMVNGNINVGAGRFDFYKDYGAYANVVDAESSSIDAVLLGAMKANNINIISNGKGIGINLESELTSKNGIFVSSSGDLAVTGEHYVERSVVDDIIENVASPQLHRAVYLSKQDIDAKALKVDTVDGAYFNADGKITADDIEVKATSIGTVTIASVEKNTLTNTSVTGAKNIEIVSSGDAIEISKSDFTAKQSITGTAREGIKLSDVELESTARDDDDIEANDKKVSFVTQDGDVVVSALNSKAETTELVTLNGALTSTKTNIEGNTLLEADGKIDLNQSNTFGGDLLANSKSDDLNVRGKFVVDGNGYLRSGKDLSIAGNTTGKRVTAIALNNASIKGNIDTEELASVSAQGIVSLNGKVDSDQVFLSGEKGVSIAANSSAHADSKLIVIANEGDVALNGSSNGTSAIHASLLSDDQLSIKANNLKLTVGKIESGGEMLLDVDKSLTLSTRKSSTSGGHSYSEDKTEGQDCDGGHLFNLFGLFAHCSDIQTNIETKVDWTRESHIPSEITSGGNLTVINADSINVRGSVMTSEGDGRYVTDTGSINVLDETAWYRENVTQVTRKTSHQRDQTYTDVQTTNRSSSTPSIIASKQNLRLISADDIVVKASRIFAAGQLFLVAANDVVLNSAKHTINRVLNREGTTNLLKFGDVGFFGLGLSFTHEKHQAELSEEATYHTPSTVSAGQVFLFAGDDTLREENPDGNYGAGNVELEGARIKSGSSILIDAAGSILNKATYTNSHKELAFSRQTGVFELGLGHIGLGYGFANVNKTTDLQSASPSSFTAERDIILRAGQRIEDEAGQYESEEGQVSLTARSILASAAKNNFSSDSDLSSWDFKATLGVDITVGGQPVLRSFDNFIRSAVAFVTPKDPKPLPLNNAQKIALTFGDQDIEPEYEDQRMGFNDLSIPVIPIPSEANPVGLSIGGSFNVTHTSAGFSRQLERDLVGNISADSVNIVALEGDITLHGNVIEADNGDVIIEAKNGSVYFLPASLKLATQAEQLTGNLGFTFAIGINPSPTTGVAVNGGIGFNASLFTYSAFTDRLQEIGGELTAEQNASISADKGSIKIVGTNIEAGGDILLSALNDIDVEAIKTSLEQYQQASATSLGFNIGGGSEPPFLTSLGFNVKHNFDSLKQTADIFEESSFEAGKSVVVVSDDGSITLAATDIKAGEDISLLAENGKVVVNDTIDNASLDAYSHGAGVNFSWSHPITIGAGFNVKLNVHDLDQQRADVSNIEAGGNVEIGSGSGVTLTGSEVLAGGDVKIDGGTGSVDLLASKTDSSEYVSVNEFGFGFGNLQLGQSGEGSLTLPSVNLNLDFQRLNVEEHIEQGGTIQGAQVSITAEDALNLEGTEISSTSGETQIDVGAINAKAAVSTEKGFGLGFQLGLGVPSYTIHEKPQENPLLPELPSISTGFQAYAEDKQKVGHATVDGTVVDASTLEDKDFEFGVDFEFGIDFSNANAVRGNVAQATQNNQAANVAFGAAAIATALTDTVLTLDIGQIKPDFGWQQSLPVTPGANVEALIEKEIDGIEFIEVKYEE</sequence>
<dbReference type="SMART" id="SM00912">
    <property type="entry name" value="Haemagg_act"/>
    <property type="match status" value="1"/>
</dbReference>
<feature type="region of interest" description="Disordered" evidence="1">
    <location>
        <begin position="784"/>
        <end position="805"/>
    </location>
</feature>
<evidence type="ECO:0000256" key="2">
    <source>
        <dbReference type="SAM" id="SignalP"/>
    </source>
</evidence>
<dbReference type="RefSeq" id="WP_078753332.1">
    <property type="nucleotide sequence ID" value="NZ_FUXU01000044.1"/>
</dbReference>